<feature type="domain" description="Ig-like" evidence="5">
    <location>
        <begin position="2"/>
        <end position="87"/>
    </location>
</feature>
<comment type="caution">
    <text evidence="6">The sequence shown here is derived from an EMBL/GenBank/DDBJ whole genome shotgun (WGS) entry which is preliminary data.</text>
</comment>
<dbReference type="AlphaFoldDB" id="A0A7K6RMI9"/>
<dbReference type="Pfam" id="PF07654">
    <property type="entry name" value="C1-set"/>
    <property type="match status" value="2"/>
</dbReference>
<evidence type="ECO:0000259" key="5">
    <source>
        <dbReference type="PROSITE" id="PS50835"/>
    </source>
</evidence>
<dbReference type="SMART" id="SM00409">
    <property type="entry name" value="IG"/>
    <property type="match status" value="3"/>
</dbReference>
<dbReference type="PANTHER" id="PTHR19971">
    <property type="entry name" value="SIGNAL-REGULATORY PROTEIN BETA"/>
    <property type="match status" value="1"/>
</dbReference>
<dbReference type="SMART" id="SM00407">
    <property type="entry name" value="IGc1"/>
    <property type="match status" value="2"/>
</dbReference>
<evidence type="ECO:0000256" key="1">
    <source>
        <dbReference type="ARBA" id="ARBA00022729"/>
    </source>
</evidence>
<dbReference type="InterPro" id="IPR051755">
    <property type="entry name" value="Ig-like_CS_Receptor"/>
</dbReference>
<feature type="domain" description="Ig-like" evidence="5">
    <location>
        <begin position="220"/>
        <end position="311"/>
    </location>
</feature>
<organism evidence="6 7">
    <name type="scientific">Rhynochetos jubatus</name>
    <name type="common">kagu</name>
    <dbReference type="NCBI Taxonomy" id="54386"/>
    <lineage>
        <taxon>Eukaryota</taxon>
        <taxon>Metazoa</taxon>
        <taxon>Chordata</taxon>
        <taxon>Craniata</taxon>
        <taxon>Vertebrata</taxon>
        <taxon>Euteleostomi</taxon>
        <taxon>Archelosauria</taxon>
        <taxon>Archosauria</taxon>
        <taxon>Dinosauria</taxon>
        <taxon>Saurischia</taxon>
        <taxon>Theropoda</taxon>
        <taxon>Coelurosauria</taxon>
        <taxon>Aves</taxon>
        <taxon>Neognathae</taxon>
        <taxon>Neoaves</taxon>
        <taxon>Phaethontimorphae</taxon>
        <taxon>Eurypygiformes</taxon>
        <taxon>Rhynochetidae</taxon>
        <taxon>Rhynochetos</taxon>
    </lineage>
</organism>
<dbReference type="SMART" id="SM00408">
    <property type="entry name" value="IGc2"/>
    <property type="match status" value="2"/>
</dbReference>
<dbReference type="SUPFAM" id="SSF48726">
    <property type="entry name" value="Immunoglobulin"/>
    <property type="match status" value="3"/>
</dbReference>
<dbReference type="InterPro" id="IPR007110">
    <property type="entry name" value="Ig-like_dom"/>
</dbReference>
<evidence type="ECO:0000313" key="6">
    <source>
        <dbReference type="EMBL" id="NWW86874.1"/>
    </source>
</evidence>
<dbReference type="Pfam" id="PF07686">
    <property type="entry name" value="V-set"/>
    <property type="match status" value="1"/>
</dbReference>
<feature type="non-terminal residue" evidence="6">
    <location>
        <position position="324"/>
    </location>
</feature>
<dbReference type="Gene3D" id="2.60.40.10">
    <property type="entry name" value="Immunoglobulins"/>
    <property type="match status" value="3"/>
</dbReference>
<name>A0A7K6RMI9_9AVES</name>
<keyword evidence="2" id="KW-1015">Disulfide bond</keyword>
<dbReference type="EMBL" id="VZRY01001692">
    <property type="protein sequence ID" value="NWW86874.1"/>
    <property type="molecule type" value="Genomic_DNA"/>
</dbReference>
<dbReference type="InterPro" id="IPR013106">
    <property type="entry name" value="Ig_V-set"/>
</dbReference>
<evidence type="ECO:0000256" key="4">
    <source>
        <dbReference type="ARBA" id="ARBA00023319"/>
    </source>
</evidence>
<evidence type="ECO:0000313" key="7">
    <source>
        <dbReference type="Proteomes" id="UP000570016"/>
    </source>
</evidence>
<dbReference type="SMART" id="SM00406">
    <property type="entry name" value="IGv"/>
    <property type="match status" value="1"/>
</dbReference>
<reference evidence="6 7" key="1">
    <citation type="submission" date="2019-09" db="EMBL/GenBank/DDBJ databases">
        <title>Bird 10,000 Genomes (B10K) Project - Family phase.</title>
        <authorList>
            <person name="Zhang G."/>
        </authorList>
    </citation>
    <scope>NUCLEOTIDE SEQUENCE [LARGE SCALE GENOMIC DNA]</scope>
    <source>
        <strain evidence="6">B10K-DU-029-58</strain>
        <tissue evidence="6">Muscle</tissue>
    </source>
</reference>
<dbReference type="InterPro" id="IPR003598">
    <property type="entry name" value="Ig_sub2"/>
</dbReference>
<dbReference type="InterPro" id="IPR003597">
    <property type="entry name" value="Ig_C1-set"/>
</dbReference>
<feature type="non-terminal residue" evidence="6">
    <location>
        <position position="1"/>
    </location>
</feature>
<evidence type="ECO:0000256" key="3">
    <source>
        <dbReference type="ARBA" id="ARBA00023180"/>
    </source>
</evidence>
<gene>
    <name evidence="6" type="primary">Sirpa_0</name>
    <name evidence="6" type="ORF">RHYJUB_R01029</name>
</gene>
<dbReference type="OrthoDB" id="6370831at2759"/>
<protein>
    <submittedName>
        <fullName evidence="6">SHPS1 phosphatase</fullName>
    </submittedName>
</protein>
<feature type="domain" description="Ig-like" evidence="5">
    <location>
        <begin position="115"/>
        <end position="199"/>
    </location>
</feature>
<accession>A0A7K6RMI9</accession>
<dbReference type="Proteomes" id="UP000570016">
    <property type="component" value="Unassembled WGS sequence"/>
</dbReference>
<dbReference type="InterPro" id="IPR003599">
    <property type="entry name" value="Ig_sub"/>
</dbReference>
<dbReference type="FunFam" id="2.60.40.10:FF:000295">
    <property type="entry name" value="Tyrosine-protein phosphatase non-receptor type substrate 1"/>
    <property type="match status" value="1"/>
</dbReference>
<keyword evidence="3" id="KW-0325">Glycoprotein</keyword>
<evidence type="ECO:0000256" key="2">
    <source>
        <dbReference type="ARBA" id="ARBA00023157"/>
    </source>
</evidence>
<keyword evidence="7" id="KW-1185">Reference proteome</keyword>
<sequence>DQDFQLQQPQAKVSVTVGEMLNLTCTVSGSSPTGPLKWLKGWGSENETIYDQTGSFPRVTRAVSESNTDFSIHIRDVRPEDAGTYYCVKFRKALRGGDEVFRRGGGTEVFVQAKPTTPVISGPSHRAEPGQSVSVTCMAGGFFPSDISVTWLKDEAPISAQQPQITPGRTKFSYDMSSTVTMTLQKDDVRSQLTCEVQHPMLAVPLRGLYQLSDALRVPPSVRVAADPPGPVKVNKTVNMTCLVKGFYPGDVAITWLENGTEVKVENNSHPVKTSLGLFELRSQVEVQATAEKNGSVFTCQVVHDAQAPISRMATLQITALDTD</sequence>
<proteinExistence type="predicted"/>
<keyword evidence="1" id="KW-0732">Signal</keyword>
<dbReference type="InterPro" id="IPR036179">
    <property type="entry name" value="Ig-like_dom_sf"/>
</dbReference>
<dbReference type="InterPro" id="IPR013783">
    <property type="entry name" value="Ig-like_fold"/>
</dbReference>
<keyword evidence="4" id="KW-0393">Immunoglobulin domain</keyword>
<dbReference type="PROSITE" id="PS50835">
    <property type="entry name" value="IG_LIKE"/>
    <property type="match status" value="3"/>
</dbReference>